<organism evidence="1 2">
    <name type="scientific">Streblomastix strix</name>
    <dbReference type="NCBI Taxonomy" id="222440"/>
    <lineage>
        <taxon>Eukaryota</taxon>
        <taxon>Metamonada</taxon>
        <taxon>Preaxostyla</taxon>
        <taxon>Oxymonadida</taxon>
        <taxon>Streblomastigidae</taxon>
        <taxon>Streblomastix</taxon>
    </lineage>
</organism>
<dbReference type="Proteomes" id="UP000324800">
    <property type="component" value="Unassembled WGS sequence"/>
</dbReference>
<dbReference type="EMBL" id="SNRW01038254">
    <property type="protein sequence ID" value="KAA6353364.1"/>
    <property type="molecule type" value="Genomic_DNA"/>
</dbReference>
<evidence type="ECO:0000313" key="2">
    <source>
        <dbReference type="Proteomes" id="UP000324800"/>
    </source>
</evidence>
<proteinExistence type="predicted"/>
<dbReference type="SUPFAM" id="SSF140415">
    <property type="entry name" value="YppE-like"/>
    <property type="match status" value="1"/>
</dbReference>
<reference evidence="1 2" key="1">
    <citation type="submission" date="2019-03" db="EMBL/GenBank/DDBJ databases">
        <title>Single cell metagenomics reveals metabolic interactions within the superorganism composed of flagellate Streblomastix strix and complex community of Bacteroidetes bacteria on its surface.</title>
        <authorList>
            <person name="Treitli S.C."/>
            <person name="Kolisko M."/>
            <person name="Husnik F."/>
            <person name="Keeling P."/>
            <person name="Hampl V."/>
        </authorList>
    </citation>
    <scope>NUCLEOTIDE SEQUENCE [LARGE SCALE GENOMIC DNA]</scope>
    <source>
        <strain evidence="1">ST1C</strain>
    </source>
</reference>
<feature type="non-terminal residue" evidence="1">
    <location>
        <position position="1"/>
    </location>
</feature>
<dbReference type="AlphaFoldDB" id="A0A5J4T4U9"/>
<evidence type="ECO:0000313" key="1">
    <source>
        <dbReference type="EMBL" id="KAA6353364.1"/>
    </source>
</evidence>
<comment type="caution">
    <text evidence="1">The sequence shown here is derived from an EMBL/GenBank/DDBJ whole genome shotgun (WGS) entry which is preliminary data.</text>
</comment>
<gene>
    <name evidence="1" type="ORF">EZS28_051109</name>
</gene>
<accession>A0A5J4T4U9</accession>
<sequence length="101" mass="11999">NTLIANMKHNKQPQLLLLKSKQYLDPMPVTPMGEEMKEELKEWNMHEDSYINPKYCRNKQISKQYDKQEDSYKKGKLNYTIKIIQEEKGIVIIVKPNITCQ</sequence>
<dbReference type="InterPro" id="IPR023351">
    <property type="entry name" value="YppE-like_sf"/>
</dbReference>
<name>A0A5J4T4U9_9EUKA</name>
<protein>
    <submittedName>
        <fullName evidence="1">Uncharacterized protein</fullName>
    </submittedName>
</protein>